<dbReference type="NCBIfam" id="TIGR00447">
    <property type="entry name" value="pth"/>
    <property type="match status" value="1"/>
</dbReference>
<evidence type="ECO:0000313" key="9">
    <source>
        <dbReference type="EMBL" id="PIP53300.1"/>
    </source>
</evidence>
<dbReference type="Gene3D" id="3.40.50.1470">
    <property type="entry name" value="Peptidyl-tRNA hydrolase"/>
    <property type="match status" value="1"/>
</dbReference>
<evidence type="ECO:0000256" key="5">
    <source>
        <dbReference type="ARBA" id="ARBA00038063"/>
    </source>
</evidence>
<dbReference type="Proteomes" id="UP000229459">
    <property type="component" value="Unassembled WGS sequence"/>
</dbReference>
<evidence type="ECO:0000256" key="7">
    <source>
        <dbReference type="RuleBase" id="RU000673"/>
    </source>
</evidence>
<organism evidence="9 10">
    <name type="scientific">Candidatus Beckwithbacteria bacterium CG23_combo_of_CG06-09_8_20_14_all_34_8</name>
    <dbReference type="NCBI Taxonomy" id="1974497"/>
    <lineage>
        <taxon>Bacteria</taxon>
        <taxon>Candidatus Beckwithiibacteriota</taxon>
    </lineage>
</organism>
<dbReference type="SUPFAM" id="SSF53178">
    <property type="entry name" value="Peptidyl-tRNA hydrolase-like"/>
    <property type="match status" value="1"/>
</dbReference>
<protein>
    <recommendedName>
        <fullName evidence="6 7">Peptidyl-tRNA hydrolase</fullName>
        <ecNumber evidence="1 7">3.1.1.29</ecNumber>
    </recommendedName>
</protein>
<dbReference type="EMBL" id="PCSR01000037">
    <property type="protein sequence ID" value="PIP53300.1"/>
    <property type="molecule type" value="Genomic_DNA"/>
</dbReference>
<comment type="catalytic activity">
    <reaction evidence="7">
        <text>an N-acyl-L-alpha-aminoacyl-tRNA + H2O = an N-acyl-L-amino acid + a tRNA + H(+)</text>
        <dbReference type="Rhea" id="RHEA:54448"/>
        <dbReference type="Rhea" id="RHEA-COMP:10123"/>
        <dbReference type="Rhea" id="RHEA-COMP:13883"/>
        <dbReference type="ChEBI" id="CHEBI:15377"/>
        <dbReference type="ChEBI" id="CHEBI:15378"/>
        <dbReference type="ChEBI" id="CHEBI:59874"/>
        <dbReference type="ChEBI" id="CHEBI:78442"/>
        <dbReference type="ChEBI" id="CHEBI:138191"/>
        <dbReference type="EC" id="3.1.1.29"/>
    </reaction>
</comment>
<dbReference type="PANTHER" id="PTHR17224:SF1">
    <property type="entry name" value="PEPTIDYL-TRNA HYDROLASE"/>
    <property type="match status" value="1"/>
</dbReference>
<comment type="caution">
    <text evidence="9">The sequence shown here is derived from an EMBL/GenBank/DDBJ whole genome shotgun (WGS) entry which is preliminary data.</text>
</comment>
<dbReference type="PROSITE" id="PS01195">
    <property type="entry name" value="PEPT_TRNA_HYDROL_1"/>
    <property type="match status" value="1"/>
</dbReference>
<dbReference type="PANTHER" id="PTHR17224">
    <property type="entry name" value="PEPTIDYL-TRNA HYDROLASE"/>
    <property type="match status" value="1"/>
</dbReference>
<evidence type="ECO:0000256" key="3">
    <source>
        <dbReference type="ARBA" id="ARBA00022801"/>
    </source>
</evidence>
<evidence type="ECO:0000256" key="1">
    <source>
        <dbReference type="ARBA" id="ARBA00013260"/>
    </source>
</evidence>
<evidence type="ECO:0000313" key="10">
    <source>
        <dbReference type="Proteomes" id="UP000229459"/>
    </source>
</evidence>
<dbReference type="CDD" id="cd00462">
    <property type="entry name" value="PTH"/>
    <property type="match status" value="1"/>
</dbReference>
<keyword evidence="2" id="KW-0820">tRNA-binding</keyword>
<evidence type="ECO:0000256" key="6">
    <source>
        <dbReference type="ARBA" id="ARBA00050038"/>
    </source>
</evidence>
<dbReference type="InterPro" id="IPR018171">
    <property type="entry name" value="Pept_tRNA_hydro_CS"/>
</dbReference>
<reference evidence="9 10" key="1">
    <citation type="submission" date="2017-09" db="EMBL/GenBank/DDBJ databases">
        <title>Depth-based differentiation of microbial function through sediment-hosted aquifers and enrichment of novel symbionts in the deep terrestrial subsurface.</title>
        <authorList>
            <person name="Probst A.J."/>
            <person name="Ladd B."/>
            <person name="Jarett J.K."/>
            <person name="Geller-Mcgrath D.E."/>
            <person name="Sieber C.M."/>
            <person name="Emerson J.B."/>
            <person name="Anantharaman K."/>
            <person name="Thomas B.C."/>
            <person name="Malmstrom R."/>
            <person name="Stieglmeier M."/>
            <person name="Klingl A."/>
            <person name="Woyke T."/>
            <person name="Ryan C.M."/>
            <person name="Banfield J.F."/>
        </authorList>
    </citation>
    <scope>NUCLEOTIDE SEQUENCE [LARGE SCALE GENOMIC DNA]</scope>
    <source>
        <strain evidence="9">CG23_combo_of_CG06-09_8_20_14_all_34_8</strain>
    </source>
</reference>
<comment type="similarity">
    <text evidence="5 8">Belongs to the PTH family.</text>
</comment>
<dbReference type="EC" id="3.1.1.29" evidence="1 7"/>
<dbReference type="InterPro" id="IPR001328">
    <property type="entry name" value="Pept_tRNA_hydro"/>
</dbReference>
<dbReference type="GO" id="GO:0004045">
    <property type="term" value="F:peptidyl-tRNA hydrolase activity"/>
    <property type="evidence" value="ECO:0007669"/>
    <property type="project" value="UniProtKB-EC"/>
</dbReference>
<sequence length="187" mass="21330">MFVFVGLGNPGQEYYITRHNIGWLFADFCQTYLATKASNFETKLKFQSQIATIELPDRKILLVKPITFMNKSGQAVRKIIDFYRLDSQKEFFLIHDDLDLAFGDYKITRGKGPKAHNGVNSVVAAVNTEDFVRLRIGIANDLLPQIKNQGKSVADSFVLDEFTRSEQDKLAVIFQNALIDLNQYTLR</sequence>
<dbReference type="GO" id="GO:0000049">
    <property type="term" value="F:tRNA binding"/>
    <property type="evidence" value="ECO:0007669"/>
    <property type="project" value="UniProtKB-KW"/>
</dbReference>
<gene>
    <name evidence="9" type="ORF">COX08_01725</name>
</gene>
<accession>A0A2H0B8B9</accession>
<name>A0A2H0B8B9_9BACT</name>
<evidence type="ECO:0000256" key="4">
    <source>
        <dbReference type="ARBA" id="ARBA00022884"/>
    </source>
</evidence>
<keyword evidence="4" id="KW-0694">RNA-binding</keyword>
<dbReference type="AlphaFoldDB" id="A0A2H0B8B9"/>
<keyword evidence="3 7" id="KW-0378">Hydrolase</keyword>
<evidence type="ECO:0000256" key="8">
    <source>
        <dbReference type="RuleBase" id="RU004320"/>
    </source>
</evidence>
<dbReference type="Pfam" id="PF01195">
    <property type="entry name" value="Pept_tRNA_hydro"/>
    <property type="match status" value="1"/>
</dbReference>
<evidence type="ECO:0000256" key="2">
    <source>
        <dbReference type="ARBA" id="ARBA00022555"/>
    </source>
</evidence>
<proteinExistence type="inferred from homology"/>
<dbReference type="InterPro" id="IPR036416">
    <property type="entry name" value="Pept_tRNA_hydro_sf"/>
</dbReference>